<name>A0A845ES45_9BACL</name>
<organism evidence="4 5">
    <name type="scientific">Guptibacillus hwajinpoensis</name>
    <dbReference type="NCBI Taxonomy" id="208199"/>
    <lineage>
        <taxon>Bacteria</taxon>
        <taxon>Bacillati</taxon>
        <taxon>Bacillota</taxon>
        <taxon>Bacilli</taxon>
        <taxon>Bacillales</taxon>
        <taxon>Guptibacillaceae</taxon>
        <taxon>Guptibacillus</taxon>
    </lineage>
</organism>
<dbReference type="Proteomes" id="UP000447833">
    <property type="component" value="Unassembled WGS sequence"/>
</dbReference>
<evidence type="ECO:0000313" key="5">
    <source>
        <dbReference type="Proteomes" id="UP000447833"/>
    </source>
</evidence>
<dbReference type="Gene3D" id="3.40.50.300">
    <property type="entry name" value="P-loop containing nucleotide triphosphate hydrolases"/>
    <property type="match status" value="1"/>
</dbReference>
<keyword evidence="1" id="KW-0547">Nucleotide-binding</keyword>
<gene>
    <name evidence="4" type="ORF">GLW07_00585</name>
</gene>
<dbReference type="InterPro" id="IPR003593">
    <property type="entry name" value="AAA+_ATPase"/>
</dbReference>
<keyword evidence="2 4" id="KW-0067">ATP-binding</keyword>
<evidence type="ECO:0000313" key="4">
    <source>
        <dbReference type="EMBL" id="MYL61840.1"/>
    </source>
</evidence>
<comment type="caution">
    <text evidence="4">The sequence shown here is derived from an EMBL/GenBank/DDBJ whole genome shotgun (WGS) entry which is preliminary data.</text>
</comment>
<dbReference type="GO" id="GO:0016887">
    <property type="term" value="F:ATP hydrolysis activity"/>
    <property type="evidence" value="ECO:0007669"/>
    <property type="project" value="InterPro"/>
</dbReference>
<evidence type="ECO:0000256" key="2">
    <source>
        <dbReference type="ARBA" id="ARBA00022840"/>
    </source>
</evidence>
<accession>A0A845ES45</accession>
<dbReference type="PANTHER" id="PTHR43158:SF1">
    <property type="entry name" value="ABC TRANSPORTER, ATP-BINDING PROTEIN"/>
    <property type="match status" value="1"/>
</dbReference>
<dbReference type="InterPro" id="IPR027417">
    <property type="entry name" value="P-loop_NTPase"/>
</dbReference>
<dbReference type="SUPFAM" id="SSF52540">
    <property type="entry name" value="P-loop containing nucleoside triphosphate hydrolases"/>
    <property type="match status" value="1"/>
</dbReference>
<evidence type="ECO:0000256" key="1">
    <source>
        <dbReference type="ARBA" id="ARBA00022741"/>
    </source>
</evidence>
<dbReference type="CDD" id="cd03230">
    <property type="entry name" value="ABC_DR_subfamily_A"/>
    <property type="match status" value="1"/>
</dbReference>
<dbReference type="GO" id="GO:0005524">
    <property type="term" value="F:ATP binding"/>
    <property type="evidence" value="ECO:0007669"/>
    <property type="project" value="UniProtKB-KW"/>
</dbReference>
<sequence>MITFENVSKRYLTKHALSDVNVTIPEGKIIGLVGSNGSGKSTFMKMIAGLVAPSEGKVMIDQESVSRRTANKVAYLSELDAYYSFFSVKETIDFFASQFQDFDVEKANDIVDFMEVDSSQKVKHLSKGNRGRLKIALTLAREVPVILMDEPLSGLDPMVRDSIVKGLLSFIDLEKQTVIITTHEVTEIEPLLETVIAIRNGKVLALEDVETIRERDRMRIVDWLKKIYQEEA</sequence>
<dbReference type="InterPro" id="IPR003439">
    <property type="entry name" value="ABC_transporter-like_ATP-bd"/>
</dbReference>
<evidence type="ECO:0000259" key="3">
    <source>
        <dbReference type="PROSITE" id="PS50893"/>
    </source>
</evidence>
<dbReference type="EMBL" id="WMEY01000001">
    <property type="protein sequence ID" value="MYL61840.1"/>
    <property type="molecule type" value="Genomic_DNA"/>
</dbReference>
<dbReference type="SMART" id="SM00382">
    <property type="entry name" value="AAA"/>
    <property type="match status" value="1"/>
</dbReference>
<dbReference type="PANTHER" id="PTHR43158">
    <property type="entry name" value="SKFA PEPTIDE EXPORT ATP-BINDING PROTEIN SKFE"/>
    <property type="match status" value="1"/>
</dbReference>
<protein>
    <submittedName>
        <fullName evidence="4">ATP-binding cassette domain-containing protein</fullName>
    </submittedName>
</protein>
<dbReference type="AlphaFoldDB" id="A0A845ES45"/>
<dbReference type="RefSeq" id="WP_160917788.1">
    <property type="nucleotide sequence ID" value="NZ_WMEY01000001.1"/>
</dbReference>
<reference evidence="4 5" key="1">
    <citation type="submission" date="2019-11" db="EMBL/GenBank/DDBJ databases">
        <title>Genome sequences of 17 halophilic strains isolated from different environments.</title>
        <authorList>
            <person name="Furrow R.E."/>
        </authorList>
    </citation>
    <scope>NUCLEOTIDE SEQUENCE [LARGE SCALE GENOMIC DNA]</scope>
    <source>
        <strain evidence="4 5">22506_14_FS</strain>
    </source>
</reference>
<dbReference type="PROSITE" id="PS50893">
    <property type="entry name" value="ABC_TRANSPORTER_2"/>
    <property type="match status" value="1"/>
</dbReference>
<feature type="domain" description="ABC transporter" evidence="3">
    <location>
        <begin position="2"/>
        <end position="225"/>
    </location>
</feature>
<dbReference type="Pfam" id="PF00005">
    <property type="entry name" value="ABC_tran"/>
    <property type="match status" value="1"/>
</dbReference>
<proteinExistence type="predicted"/>